<gene>
    <name evidence="1" type="ORF">PF007_g10636</name>
</gene>
<evidence type="ECO:0000313" key="2">
    <source>
        <dbReference type="Proteomes" id="UP000441208"/>
    </source>
</evidence>
<dbReference type="EMBL" id="QXFZ01000509">
    <property type="protein sequence ID" value="KAE9113707.1"/>
    <property type="molecule type" value="Genomic_DNA"/>
</dbReference>
<organism evidence="1 2">
    <name type="scientific">Phytophthora fragariae</name>
    <dbReference type="NCBI Taxonomy" id="53985"/>
    <lineage>
        <taxon>Eukaryota</taxon>
        <taxon>Sar</taxon>
        <taxon>Stramenopiles</taxon>
        <taxon>Oomycota</taxon>
        <taxon>Peronosporomycetes</taxon>
        <taxon>Peronosporales</taxon>
        <taxon>Peronosporaceae</taxon>
        <taxon>Phytophthora</taxon>
    </lineage>
</organism>
<protein>
    <submittedName>
        <fullName evidence="1">Uncharacterized protein</fullName>
    </submittedName>
</protein>
<proteinExistence type="predicted"/>
<dbReference type="Proteomes" id="UP000441208">
    <property type="component" value="Unassembled WGS sequence"/>
</dbReference>
<reference evidence="1 2" key="1">
    <citation type="submission" date="2018-08" db="EMBL/GenBank/DDBJ databases">
        <title>Genomic investigation of the strawberry pathogen Phytophthora fragariae indicates pathogenicity is determined by transcriptional variation in three key races.</title>
        <authorList>
            <person name="Adams T.M."/>
            <person name="Armitage A.D."/>
            <person name="Sobczyk M.K."/>
            <person name="Bates H.J."/>
            <person name="Dunwell J.M."/>
            <person name="Nellist C.F."/>
            <person name="Harrison R.J."/>
        </authorList>
    </citation>
    <scope>NUCLEOTIDE SEQUENCE [LARGE SCALE GENOMIC DNA]</scope>
    <source>
        <strain evidence="1 2">NOV-71</strain>
    </source>
</reference>
<name>A0A6A3SCH1_9STRA</name>
<sequence>MVTLILKNIPLEDRLIEARLEVAELRLVLSELRLELDHGRIASNTGVAWLLVGSDLRAKTPHLSLLCPVKTFQGSVVVSLPE</sequence>
<accession>A0A6A3SCH1</accession>
<evidence type="ECO:0000313" key="1">
    <source>
        <dbReference type="EMBL" id="KAE9113707.1"/>
    </source>
</evidence>
<dbReference type="AlphaFoldDB" id="A0A6A3SCH1"/>
<comment type="caution">
    <text evidence="1">The sequence shown here is derived from an EMBL/GenBank/DDBJ whole genome shotgun (WGS) entry which is preliminary data.</text>
</comment>